<accession>M3AFR0</accession>
<reference evidence="1 2" key="1">
    <citation type="journal article" date="2014" name="Genome Announc.">
        <title>Draft Genome Sequence of Magnetospirillum sp. Strain SO-1, a Freshwater Magnetotactic Bacterium Isolated from the Ol'khovka River, Russia.</title>
        <authorList>
            <person name="Grouzdev D.S."/>
            <person name="Dziuba M.V."/>
            <person name="Sukhacheva M.S."/>
            <person name="Mardanov A.V."/>
            <person name="Beletskiy A.V."/>
            <person name="Kuznetsov B.B."/>
            <person name="Skryabin K.G."/>
        </authorList>
    </citation>
    <scope>NUCLEOTIDE SEQUENCE [LARGE SCALE GENOMIC DNA]</scope>
    <source>
        <strain evidence="1 2">SO-1</strain>
    </source>
</reference>
<name>M3AFR0_9PROT</name>
<sequence length="62" mass="7188">MKRIDDIQALLAEPPPLGHPEREGWNHAVDRDLFPALRRLAAHPHPHVRAQVWRAAQRWTEG</sequence>
<protein>
    <submittedName>
        <fullName evidence="1">Uncharacterized protein</fullName>
    </submittedName>
</protein>
<evidence type="ECO:0000313" key="2">
    <source>
        <dbReference type="Proteomes" id="UP000011744"/>
    </source>
</evidence>
<gene>
    <name evidence="1" type="ORF">H261_03333</name>
</gene>
<organism evidence="1 2">
    <name type="scientific">Paramagnetospirillum caucaseum</name>
    <dbReference type="NCBI Taxonomy" id="1244869"/>
    <lineage>
        <taxon>Bacteria</taxon>
        <taxon>Pseudomonadati</taxon>
        <taxon>Pseudomonadota</taxon>
        <taxon>Alphaproteobacteria</taxon>
        <taxon>Rhodospirillales</taxon>
        <taxon>Magnetospirillaceae</taxon>
        <taxon>Paramagnetospirillum</taxon>
    </lineage>
</organism>
<dbReference type="AlphaFoldDB" id="M3AFR0"/>
<evidence type="ECO:0000313" key="1">
    <source>
        <dbReference type="EMBL" id="EME71409.1"/>
    </source>
</evidence>
<dbReference type="STRING" id="1244869.H261_03333"/>
<dbReference type="EMBL" id="AONQ01000005">
    <property type="protein sequence ID" value="EME71409.1"/>
    <property type="molecule type" value="Genomic_DNA"/>
</dbReference>
<comment type="caution">
    <text evidence="1">The sequence shown here is derived from an EMBL/GenBank/DDBJ whole genome shotgun (WGS) entry which is preliminary data.</text>
</comment>
<dbReference type="Proteomes" id="UP000011744">
    <property type="component" value="Unassembled WGS sequence"/>
</dbReference>
<keyword evidence="2" id="KW-1185">Reference proteome</keyword>
<proteinExistence type="predicted"/>